<proteinExistence type="predicted"/>
<name>A0A8D3BMA8_SCOMX</name>
<accession>A0A8D3BMA8</accession>
<protein>
    <submittedName>
        <fullName evidence="1">Uncharacterized protein</fullName>
    </submittedName>
</protein>
<reference evidence="1" key="2">
    <citation type="submission" date="2025-08" db="UniProtKB">
        <authorList>
            <consortium name="Ensembl"/>
        </authorList>
    </citation>
    <scope>IDENTIFICATION</scope>
</reference>
<sequence>MCKGLTRSSGSIHLLLIPCRHQSLNADTHRELARTRKHSVCSIGRVMLMHIPGQCV</sequence>
<reference evidence="1" key="1">
    <citation type="submission" date="2023-05" db="EMBL/GenBank/DDBJ databases">
        <title>High-quality long-read genome of Scophthalmus maximus.</title>
        <authorList>
            <person name="Lien S."/>
            <person name="Martinez P."/>
        </authorList>
    </citation>
    <scope>NUCLEOTIDE SEQUENCE [LARGE SCALE GENOMIC DNA]</scope>
</reference>
<dbReference type="Proteomes" id="UP000694558">
    <property type="component" value="Chromosome 18"/>
</dbReference>
<evidence type="ECO:0000313" key="2">
    <source>
        <dbReference type="Proteomes" id="UP000694558"/>
    </source>
</evidence>
<evidence type="ECO:0000313" key="1">
    <source>
        <dbReference type="Ensembl" id="ENSSMAP00000036166.1"/>
    </source>
</evidence>
<organism evidence="1 2">
    <name type="scientific">Scophthalmus maximus</name>
    <name type="common">Turbot</name>
    <name type="synonym">Psetta maxima</name>
    <dbReference type="NCBI Taxonomy" id="52904"/>
    <lineage>
        <taxon>Eukaryota</taxon>
        <taxon>Metazoa</taxon>
        <taxon>Chordata</taxon>
        <taxon>Craniata</taxon>
        <taxon>Vertebrata</taxon>
        <taxon>Euteleostomi</taxon>
        <taxon>Actinopterygii</taxon>
        <taxon>Neopterygii</taxon>
        <taxon>Teleostei</taxon>
        <taxon>Neoteleostei</taxon>
        <taxon>Acanthomorphata</taxon>
        <taxon>Carangaria</taxon>
        <taxon>Pleuronectiformes</taxon>
        <taxon>Pleuronectoidei</taxon>
        <taxon>Scophthalmidae</taxon>
        <taxon>Scophthalmus</taxon>
    </lineage>
</organism>
<dbReference type="Ensembl" id="ENSSMAT00000051618.1">
    <property type="protein sequence ID" value="ENSSMAP00000036166.1"/>
    <property type="gene ID" value="ENSSMAG00000030976.1"/>
</dbReference>
<dbReference type="AlphaFoldDB" id="A0A8D3BMA8"/>